<dbReference type="SUPFAM" id="SSF55874">
    <property type="entry name" value="ATPase domain of HSP90 chaperone/DNA topoisomerase II/histidine kinase"/>
    <property type="match status" value="1"/>
</dbReference>
<gene>
    <name evidence="11" type="ORF">ENN51_03280</name>
</gene>
<sequence>MNPTAGKSNGDEQSPRLRPDELAGVGRLASRLSGELRQPLAVMRNAVYFLNIQLDTNTAEKVRRHLGILLREIRTITGMVDNLAGLTTAAPPDRSLSDVEVVVAAAVDRAGLLDDIRVETAIPPSASLFCDPVQLSLALANVLTNSAQVLSDGGTVRVVCRAGNGETVIEVTDDGPGMSPEVLARAGEPLFTTSTGRTGLGLPTTRALVGANGGTLEIESAPGQGTTVRFRFRRH</sequence>
<accession>A0A7V0XER3</accession>
<dbReference type="SUPFAM" id="SSF47384">
    <property type="entry name" value="Homodimeric domain of signal transducing histidine kinase"/>
    <property type="match status" value="1"/>
</dbReference>
<dbReference type="SMART" id="SM00387">
    <property type="entry name" value="HATPase_c"/>
    <property type="match status" value="1"/>
</dbReference>
<dbReference type="PANTHER" id="PTHR43065">
    <property type="entry name" value="SENSOR HISTIDINE KINASE"/>
    <property type="match status" value="1"/>
</dbReference>
<dbReference type="AlphaFoldDB" id="A0A7V0XER3"/>
<dbReference type="GO" id="GO:0000155">
    <property type="term" value="F:phosphorelay sensor kinase activity"/>
    <property type="evidence" value="ECO:0007669"/>
    <property type="project" value="InterPro"/>
</dbReference>
<evidence type="ECO:0000256" key="4">
    <source>
        <dbReference type="ARBA" id="ARBA00022679"/>
    </source>
</evidence>
<dbReference type="Pfam" id="PF02518">
    <property type="entry name" value="HATPase_c"/>
    <property type="match status" value="1"/>
</dbReference>
<evidence type="ECO:0000256" key="7">
    <source>
        <dbReference type="ARBA" id="ARBA00022840"/>
    </source>
</evidence>
<feature type="region of interest" description="Disordered" evidence="9">
    <location>
        <begin position="1"/>
        <end position="21"/>
    </location>
</feature>
<protein>
    <recommendedName>
        <fullName evidence="2">histidine kinase</fullName>
        <ecNumber evidence="2">2.7.13.3</ecNumber>
    </recommendedName>
</protein>
<dbReference type="InterPro" id="IPR036890">
    <property type="entry name" value="HATPase_C_sf"/>
</dbReference>
<keyword evidence="6 11" id="KW-0418">Kinase</keyword>
<evidence type="ECO:0000256" key="8">
    <source>
        <dbReference type="ARBA" id="ARBA00023012"/>
    </source>
</evidence>
<organism evidence="11">
    <name type="scientific">candidate division WOR-3 bacterium</name>
    <dbReference type="NCBI Taxonomy" id="2052148"/>
    <lineage>
        <taxon>Bacteria</taxon>
        <taxon>Bacteria division WOR-3</taxon>
    </lineage>
</organism>
<keyword evidence="4" id="KW-0808">Transferase</keyword>
<dbReference type="InterPro" id="IPR005467">
    <property type="entry name" value="His_kinase_dom"/>
</dbReference>
<keyword evidence="8" id="KW-0902">Two-component regulatory system</keyword>
<evidence type="ECO:0000256" key="3">
    <source>
        <dbReference type="ARBA" id="ARBA00022553"/>
    </source>
</evidence>
<dbReference type="InterPro" id="IPR003661">
    <property type="entry name" value="HisK_dim/P_dom"/>
</dbReference>
<comment type="caution">
    <text evidence="11">The sequence shown here is derived from an EMBL/GenBank/DDBJ whole genome shotgun (WGS) entry which is preliminary data.</text>
</comment>
<dbReference type="InterPro" id="IPR004358">
    <property type="entry name" value="Sig_transdc_His_kin-like_C"/>
</dbReference>
<evidence type="ECO:0000256" key="9">
    <source>
        <dbReference type="SAM" id="MobiDB-lite"/>
    </source>
</evidence>
<reference evidence="11" key="1">
    <citation type="journal article" date="2020" name="mSystems">
        <title>Genome- and Community-Level Interaction Insights into Carbon Utilization and Element Cycling Functions of Hydrothermarchaeota in Hydrothermal Sediment.</title>
        <authorList>
            <person name="Zhou Z."/>
            <person name="Liu Y."/>
            <person name="Xu W."/>
            <person name="Pan J."/>
            <person name="Luo Z.H."/>
            <person name="Li M."/>
        </authorList>
    </citation>
    <scope>NUCLEOTIDE SEQUENCE [LARGE SCALE GENOMIC DNA]</scope>
    <source>
        <strain evidence="11">SpSt-1182</strain>
    </source>
</reference>
<dbReference type="PROSITE" id="PS50109">
    <property type="entry name" value="HIS_KIN"/>
    <property type="match status" value="1"/>
</dbReference>
<comment type="catalytic activity">
    <reaction evidence="1">
        <text>ATP + protein L-histidine = ADP + protein N-phospho-L-histidine.</text>
        <dbReference type="EC" id="2.7.13.3"/>
    </reaction>
</comment>
<evidence type="ECO:0000256" key="5">
    <source>
        <dbReference type="ARBA" id="ARBA00022741"/>
    </source>
</evidence>
<evidence type="ECO:0000313" key="11">
    <source>
        <dbReference type="EMBL" id="HDQ99293.1"/>
    </source>
</evidence>
<evidence type="ECO:0000256" key="6">
    <source>
        <dbReference type="ARBA" id="ARBA00022777"/>
    </source>
</evidence>
<dbReference type="Proteomes" id="UP000885672">
    <property type="component" value="Unassembled WGS sequence"/>
</dbReference>
<dbReference type="PANTHER" id="PTHR43065:SF10">
    <property type="entry name" value="PEROXIDE STRESS-ACTIVATED HISTIDINE KINASE MAK3"/>
    <property type="match status" value="1"/>
</dbReference>
<dbReference type="InterPro" id="IPR003594">
    <property type="entry name" value="HATPase_dom"/>
</dbReference>
<name>A0A7V0XER3_UNCW3</name>
<evidence type="ECO:0000259" key="10">
    <source>
        <dbReference type="PROSITE" id="PS50109"/>
    </source>
</evidence>
<feature type="domain" description="Histidine kinase" evidence="10">
    <location>
        <begin position="31"/>
        <end position="235"/>
    </location>
</feature>
<dbReference type="Gene3D" id="3.30.565.10">
    <property type="entry name" value="Histidine kinase-like ATPase, C-terminal domain"/>
    <property type="match status" value="1"/>
</dbReference>
<keyword evidence="7" id="KW-0067">ATP-binding</keyword>
<dbReference type="InterPro" id="IPR036097">
    <property type="entry name" value="HisK_dim/P_sf"/>
</dbReference>
<dbReference type="EC" id="2.7.13.3" evidence="2"/>
<evidence type="ECO:0000256" key="1">
    <source>
        <dbReference type="ARBA" id="ARBA00000085"/>
    </source>
</evidence>
<dbReference type="Gene3D" id="1.10.287.130">
    <property type="match status" value="1"/>
</dbReference>
<feature type="compositionally biased region" description="Basic and acidic residues" evidence="9">
    <location>
        <begin position="9"/>
        <end position="21"/>
    </location>
</feature>
<keyword evidence="3" id="KW-0597">Phosphoprotein</keyword>
<proteinExistence type="predicted"/>
<dbReference type="PRINTS" id="PR00344">
    <property type="entry name" value="BCTRLSENSOR"/>
</dbReference>
<evidence type="ECO:0000256" key="2">
    <source>
        <dbReference type="ARBA" id="ARBA00012438"/>
    </source>
</evidence>
<keyword evidence="5" id="KW-0547">Nucleotide-binding</keyword>
<dbReference type="EMBL" id="DSBX01000128">
    <property type="protein sequence ID" value="HDQ99293.1"/>
    <property type="molecule type" value="Genomic_DNA"/>
</dbReference>
<dbReference type="CDD" id="cd00082">
    <property type="entry name" value="HisKA"/>
    <property type="match status" value="1"/>
</dbReference>
<dbReference type="GO" id="GO:0005524">
    <property type="term" value="F:ATP binding"/>
    <property type="evidence" value="ECO:0007669"/>
    <property type="project" value="UniProtKB-KW"/>
</dbReference>